<dbReference type="Gene3D" id="1.10.357.10">
    <property type="entry name" value="Tetracycline Repressor, domain 2"/>
    <property type="match status" value="1"/>
</dbReference>
<dbReference type="PANTHER" id="PTHR30055">
    <property type="entry name" value="HTH-TYPE TRANSCRIPTIONAL REGULATOR RUTR"/>
    <property type="match status" value="1"/>
</dbReference>
<dbReference type="InterPro" id="IPR001647">
    <property type="entry name" value="HTH_TetR"/>
</dbReference>
<dbReference type="PANTHER" id="PTHR30055:SF209">
    <property type="entry name" value="POSSIBLE TRANSCRIPTIONAL REGULATORY PROTEIN (PROBABLY TETR-FAMILY)"/>
    <property type="match status" value="1"/>
</dbReference>
<organism evidence="5">
    <name type="scientific">uncultured Thermomicrobiales bacterium</name>
    <dbReference type="NCBI Taxonomy" id="1645740"/>
    <lineage>
        <taxon>Bacteria</taxon>
        <taxon>Pseudomonadati</taxon>
        <taxon>Thermomicrobiota</taxon>
        <taxon>Thermomicrobia</taxon>
        <taxon>Thermomicrobiales</taxon>
        <taxon>environmental samples</taxon>
    </lineage>
</organism>
<evidence type="ECO:0000259" key="4">
    <source>
        <dbReference type="PROSITE" id="PS50977"/>
    </source>
</evidence>
<evidence type="ECO:0000256" key="1">
    <source>
        <dbReference type="ARBA" id="ARBA00023125"/>
    </source>
</evidence>
<gene>
    <name evidence="5" type="ORF">AVDCRST_MAG88-3346</name>
</gene>
<reference evidence="5" key="1">
    <citation type="submission" date="2020-02" db="EMBL/GenBank/DDBJ databases">
        <authorList>
            <person name="Meier V. D."/>
        </authorList>
    </citation>
    <scope>NUCLEOTIDE SEQUENCE</scope>
    <source>
        <strain evidence="5">AVDCRST_MAG88</strain>
    </source>
</reference>
<keyword evidence="1 2" id="KW-0238">DNA-binding</keyword>
<feature type="domain" description="HTH tetR-type" evidence="4">
    <location>
        <begin position="36"/>
        <end position="96"/>
    </location>
</feature>
<evidence type="ECO:0000256" key="2">
    <source>
        <dbReference type="PROSITE-ProRule" id="PRU00335"/>
    </source>
</evidence>
<evidence type="ECO:0000313" key="5">
    <source>
        <dbReference type="EMBL" id="CAA9581135.1"/>
    </source>
</evidence>
<accession>A0A6J4VNE3</accession>
<dbReference type="PROSITE" id="PS50977">
    <property type="entry name" value="HTH_TETR_2"/>
    <property type="match status" value="1"/>
</dbReference>
<dbReference type="SUPFAM" id="SSF48498">
    <property type="entry name" value="Tetracyclin repressor-like, C-terminal domain"/>
    <property type="match status" value="1"/>
</dbReference>
<evidence type="ECO:0000256" key="3">
    <source>
        <dbReference type="SAM" id="MobiDB-lite"/>
    </source>
</evidence>
<dbReference type="Pfam" id="PF00440">
    <property type="entry name" value="TetR_N"/>
    <property type="match status" value="1"/>
</dbReference>
<sequence>MGGRCGKGQPRTGRSLPVVRPAIPGAPPVHERRDAAEHRRRILATARELFAARGVDGVSMQEIARAASVGQGTLYRRYEHKGELCGALMDESVRRFQADILADLAGGGPALAQLDRFLVRHVAFNEENAPLLGAMADAAFGPRRGSIHAGPMYGWLRDTVRALLRRAVADGEIPPADVEYLADAVLAPLAIDLYLYQRHERGFTPERIVAGVRRLVLDGLRGDAGT</sequence>
<protein>
    <recommendedName>
        <fullName evidence="4">HTH tetR-type domain-containing protein</fullName>
    </recommendedName>
</protein>
<dbReference type="EMBL" id="CADCWM010000803">
    <property type="protein sequence ID" value="CAA9581135.1"/>
    <property type="molecule type" value="Genomic_DNA"/>
</dbReference>
<dbReference type="InterPro" id="IPR009057">
    <property type="entry name" value="Homeodomain-like_sf"/>
</dbReference>
<dbReference type="InterPro" id="IPR036271">
    <property type="entry name" value="Tet_transcr_reg_TetR-rel_C_sf"/>
</dbReference>
<dbReference type="AlphaFoldDB" id="A0A6J4VNE3"/>
<name>A0A6J4VNE3_9BACT</name>
<dbReference type="SUPFAM" id="SSF46689">
    <property type="entry name" value="Homeodomain-like"/>
    <property type="match status" value="1"/>
</dbReference>
<dbReference type="PRINTS" id="PR00455">
    <property type="entry name" value="HTHTETR"/>
</dbReference>
<dbReference type="InterPro" id="IPR050109">
    <property type="entry name" value="HTH-type_TetR-like_transc_reg"/>
</dbReference>
<dbReference type="Gene3D" id="1.10.10.60">
    <property type="entry name" value="Homeodomain-like"/>
    <property type="match status" value="1"/>
</dbReference>
<feature type="region of interest" description="Disordered" evidence="3">
    <location>
        <begin position="1"/>
        <end position="36"/>
    </location>
</feature>
<feature type="DNA-binding region" description="H-T-H motif" evidence="2">
    <location>
        <begin position="59"/>
        <end position="78"/>
    </location>
</feature>
<dbReference type="GO" id="GO:0003700">
    <property type="term" value="F:DNA-binding transcription factor activity"/>
    <property type="evidence" value="ECO:0007669"/>
    <property type="project" value="TreeGrafter"/>
</dbReference>
<dbReference type="GO" id="GO:0000976">
    <property type="term" value="F:transcription cis-regulatory region binding"/>
    <property type="evidence" value="ECO:0007669"/>
    <property type="project" value="TreeGrafter"/>
</dbReference>
<proteinExistence type="predicted"/>